<dbReference type="PANTHER" id="PTHR46473:SF10">
    <property type="entry name" value="LD45603P-RELATED"/>
    <property type="match status" value="1"/>
</dbReference>
<dbReference type="Proteomes" id="UP000663854">
    <property type="component" value="Unassembled WGS sequence"/>
</dbReference>
<dbReference type="InterPro" id="IPR051432">
    <property type="entry name" value="KCNMA1_auxiliary"/>
</dbReference>
<dbReference type="AlphaFoldDB" id="A0A813PH86"/>
<dbReference type="Proteomes" id="UP000663870">
    <property type="component" value="Unassembled WGS sequence"/>
</dbReference>
<evidence type="ECO:0000256" key="7">
    <source>
        <dbReference type="ARBA" id="ARBA00023065"/>
    </source>
</evidence>
<evidence type="ECO:0000313" key="14">
    <source>
        <dbReference type="Proteomes" id="UP000663854"/>
    </source>
</evidence>
<keyword evidence="6 11" id="KW-1133">Transmembrane helix</keyword>
<dbReference type="GO" id="GO:0034220">
    <property type="term" value="P:monoatomic ion transmembrane transport"/>
    <property type="evidence" value="ECO:0007669"/>
    <property type="project" value="UniProtKB-KW"/>
</dbReference>
<evidence type="ECO:0000256" key="3">
    <source>
        <dbReference type="ARBA" id="ARBA00022475"/>
    </source>
</evidence>
<dbReference type="Gene3D" id="3.80.10.10">
    <property type="entry name" value="Ribonuclease Inhibitor"/>
    <property type="match status" value="1"/>
</dbReference>
<keyword evidence="2" id="KW-0813">Transport</keyword>
<evidence type="ECO:0000256" key="9">
    <source>
        <dbReference type="ARBA" id="ARBA00023157"/>
    </source>
</evidence>
<dbReference type="EMBL" id="CAJNOH010000014">
    <property type="protein sequence ID" value="CAF0752814.1"/>
    <property type="molecule type" value="Genomic_DNA"/>
</dbReference>
<comment type="caution">
    <text evidence="13">The sequence shown here is derived from an EMBL/GenBank/DDBJ whole genome shotgun (WGS) entry which is preliminary data.</text>
</comment>
<accession>A0A813PH86</accession>
<dbReference type="EMBL" id="CAJNOL010000009">
    <property type="protein sequence ID" value="CAF0736193.1"/>
    <property type="molecule type" value="Genomic_DNA"/>
</dbReference>
<dbReference type="InterPro" id="IPR032675">
    <property type="entry name" value="LRR_dom_sf"/>
</dbReference>
<keyword evidence="4 11" id="KW-0812">Transmembrane</keyword>
<keyword evidence="5" id="KW-0732">Signal</keyword>
<comment type="subcellular location">
    <subcellularLocation>
        <location evidence="1">Cell membrane</location>
        <topology evidence="1">Single-pass membrane protein</topology>
    </subcellularLocation>
</comment>
<sequence>MYSKQYQLIFLGFYASTAELVPSTPCEYITDEKLLCRQTSFIDSNIPLNNKSIYSHIKHIEWIESGAYILSNDLFHLFSNLKNVSLRSNTITSLSILPFWHHLKHIYHLDLSQNRLISINNRDFQLFHNLISLNISLNFLTAIEPIWLLIPLQIIDLSQNGINTIGYMKIQNSTSALNSCLLEQIYLNDNRGLLSFIQLQTTIMNVCPFVDRFQLVNNHWHCACSDLFNSLKHYRTLILIDEPSQTLTGQCETPLPFRNIDIQKMNEELACNQLVLFDSILNEQSQSSPSLFSSRQIMYLFIIGCIIGVIIGLCLHYCVRRCHDLLFYILFKCNRQKVVNERHPNESVQMADTNHNPNHFIYCPTIESDSLPSYSQVMNDIFYLDIINRQQHNEPDGEC</sequence>
<feature type="transmembrane region" description="Helical" evidence="11">
    <location>
        <begin position="297"/>
        <end position="319"/>
    </location>
</feature>
<dbReference type="GO" id="GO:0005886">
    <property type="term" value="C:plasma membrane"/>
    <property type="evidence" value="ECO:0007669"/>
    <property type="project" value="UniProtKB-SubCell"/>
</dbReference>
<proteinExistence type="predicted"/>
<keyword evidence="7" id="KW-0406">Ion transport</keyword>
<evidence type="ECO:0000256" key="2">
    <source>
        <dbReference type="ARBA" id="ARBA00022448"/>
    </source>
</evidence>
<evidence type="ECO:0000256" key="6">
    <source>
        <dbReference type="ARBA" id="ARBA00022989"/>
    </source>
</evidence>
<evidence type="ECO:0000313" key="12">
    <source>
        <dbReference type="EMBL" id="CAF0736193.1"/>
    </source>
</evidence>
<gene>
    <name evidence="12" type="ORF">JXQ802_LOCUS839</name>
    <name evidence="13" type="ORF">PYM288_LOCUS2180</name>
</gene>
<keyword evidence="9" id="KW-1015">Disulfide bond</keyword>
<evidence type="ECO:0000256" key="11">
    <source>
        <dbReference type="SAM" id="Phobius"/>
    </source>
</evidence>
<evidence type="ECO:0000256" key="8">
    <source>
        <dbReference type="ARBA" id="ARBA00023136"/>
    </source>
</evidence>
<evidence type="ECO:0000256" key="4">
    <source>
        <dbReference type="ARBA" id="ARBA00022692"/>
    </source>
</evidence>
<keyword evidence="3" id="KW-1003">Cell membrane</keyword>
<keyword evidence="10" id="KW-0407">Ion channel</keyword>
<name>A0A813PH86_9BILA</name>
<evidence type="ECO:0000256" key="10">
    <source>
        <dbReference type="ARBA" id="ARBA00023303"/>
    </source>
</evidence>
<keyword evidence="8 11" id="KW-0472">Membrane</keyword>
<dbReference type="SUPFAM" id="SSF52058">
    <property type="entry name" value="L domain-like"/>
    <property type="match status" value="1"/>
</dbReference>
<evidence type="ECO:0000313" key="13">
    <source>
        <dbReference type="EMBL" id="CAF0752814.1"/>
    </source>
</evidence>
<evidence type="ECO:0000256" key="1">
    <source>
        <dbReference type="ARBA" id="ARBA00004162"/>
    </source>
</evidence>
<evidence type="ECO:0000256" key="5">
    <source>
        <dbReference type="ARBA" id="ARBA00022729"/>
    </source>
</evidence>
<keyword evidence="15" id="KW-1185">Reference proteome</keyword>
<organism evidence="13 14">
    <name type="scientific">Rotaria sordida</name>
    <dbReference type="NCBI Taxonomy" id="392033"/>
    <lineage>
        <taxon>Eukaryota</taxon>
        <taxon>Metazoa</taxon>
        <taxon>Spiralia</taxon>
        <taxon>Gnathifera</taxon>
        <taxon>Rotifera</taxon>
        <taxon>Eurotatoria</taxon>
        <taxon>Bdelloidea</taxon>
        <taxon>Philodinida</taxon>
        <taxon>Philodinidae</taxon>
        <taxon>Rotaria</taxon>
    </lineage>
</organism>
<evidence type="ECO:0000313" key="15">
    <source>
        <dbReference type="Proteomes" id="UP000663870"/>
    </source>
</evidence>
<protein>
    <submittedName>
        <fullName evidence="13">Uncharacterized protein</fullName>
    </submittedName>
</protein>
<reference evidence="13" key="1">
    <citation type="submission" date="2021-02" db="EMBL/GenBank/DDBJ databases">
        <authorList>
            <person name="Nowell W R."/>
        </authorList>
    </citation>
    <scope>NUCLEOTIDE SEQUENCE</scope>
</reference>
<dbReference type="PANTHER" id="PTHR46473">
    <property type="entry name" value="GH08155P"/>
    <property type="match status" value="1"/>
</dbReference>